<dbReference type="RefSeq" id="WP_131581987.1">
    <property type="nucleotide sequence ID" value="NZ_SJZJ01000005.1"/>
</dbReference>
<evidence type="ECO:0008006" key="3">
    <source>
        <dbReference type="Google" id="ProtNLM"/>
    </source>
</evidence>
<dbReference type="OrthoDB" id="9815592at2"/>
<evidence type="ECO:0000313" key="1">
    <source>
        <dbReference type="EMBL" id="TCJ30164.1"/>
    </source>
</evidence>
<gene>
    <name evidence="1" type="ORF">EPD65_04565</name>
</gene>
<dbReference type="EMBL" id="SJZJ01000005">
    <property type="protein sequence ID" value="TCJ30164.1"/>
    <property type="molecule type" value="Genomic_DNA"/>
</dbReference>
<protein>
    <recommendedName>
        <fullName evidence="3">Acyltransferase</fullName>
    </recommendedName>
</protein>
<dbReference type="Proteomes" id="UP000295453">
    <property type="component" value="Unassembled WGS sequence"/>
</dbReference>
<reference evidence="1 2" key="1">
    <citation type="submission" date="2019-03" db="EMBL/GenBank/DDBJ databases">
        <authorList>
            <person name="Kim M.K.M."/>
        </authorList>
    </citation>
    <scope>NUCLEOTIDE SEQUENCE [LARGE SCALE GENOMIC DNA]</scope>
    <source>
        <strain evidence="1 2">18JY15-6</strain>
    </source>
</reference>
<sequence>MRHILTTLVFLLPFKGLKVRLLRLLGHDIHPTASIGINFVQRVEHFSLAEGARIGHFNVFRFMKRVEMGRGSRMALFNWVLGGAGFEGNLEENPHLRTLRMGEGSVVISFHYLDCGGGVLMEDNSWLTGIRSTVLSHAFDPKDGGVILEPVILEKRSAAATNCTLLPGAVLGEGALLAAGSTLWTRQKAAAQCLHGGVPARRLAPIDMPDSLYNRTERLG</sequence>
<dbReference type="InterPro" id="IPR011004">
    <property type="entry name" value="Trimer_LpxA-like_sf"/>
</dbReference>
<name>A0A4R1CFS3_9ACTN</name>
<dbReference type="Gene3D" id="2.160.10.10">
    <property type="entry name" value="Hexapeptide repeat proteins"/>
    <property type="match status" value="1"/>
</dbReference>
<comment type="caution">
    <text evidence="1">The sequence shown here is derived from an EMBL/GenBank/DDBJ whole genome shotgun (WGS) entry which is preliminary data.</text>
</comment>
<dbReference type="SUPFAM" id="SSF51161">
    <property type="entry name" value="Trimeric LpxA-like enzymes"/>
    <property type="match status" value="1"/>
</dbReference>
<organism evidence="1 2">
    <name type="scientific">Nocardioides jejuensis</name>
    <dbReference type="NCBI Taxonomy" id="2502782"/>
    <lineage>
        <taxon>Bacteria</taxon>
        <taxon>Bacillati</taxon>
        <taxon>Actinomycetota</taxon>
        <taxon>Actinomycetes</taxon>
        <taxon>Propionibacteriales</taxon>
        <taxon>Nocardioidaceae</taxon>
        <taxon>Nocardioides</taxon>
    </lineage>
</organism>
<keyword evidence="2" id="KW-1185">Reference proteome</keyword>
<evidence type="ECO:0000313" key="2">
    <source>
        <dbReference type="Proteomes" id="UP000295453"/>
    </source>
</evidence>
<proteinExistence type="predicted"/>
<accession>A0A4R1CFS3</accession>
<dbReference type="AlphaFoldDB" id="A0A4R1CFS3"/>